<dbReference type="OrthoDB" id="3278016at2"/>
<organism evidence="2 3">
    <name type="scientific">Subtercola boreus</name>
    <dbReference type="NCBI Taxonomy" id="120213"/>
    <lineage>
        <taxon>Bacteria</taxon>
        <taxon>Bacillati</taxon>
        <taxon>Actinomycetota</taxon>
        <taxon>Actinomycetes</taxon>
        <taxon>Micrococcales</taxon>
        <taxon>Microbacteriaceae</taxon>
        <taxon>Subtercola</taxon>
    </lineage>
</organism>
<evidence type="ECO:0000313" key="2">
    <source>
        <dbReference type="EMBL" id="RFA25025.1"/>
    </source>
</evidence>
<proteinExistence type="predicted"/>
<dbReference type="Proteomes" id="UP000257080">
    <property type="component" value="Unassembled WGS sequence"/>
</dbReference>
<evidence type="ECO:0000259" key="1">
    <source>
        <dbReference type="PROSITE" id="PS50883"/>
    </source>
</evidence>
<dbReference type="PROSITE" id="PS50883">
    <property type="entry name" value="EAL"/>
    <property type="match status" value="1"/>
</dbReference>
<evidence type="ECO:0000313" key="3">
    <source>
        <dbReference type="Proteomes" id="UP000257080"/>
    </source>
</evidence>
<dbReference type="EMBL" id="NBXE01000035">
    <property type="protein sequence ID" value="RFA25025.1"/>
    <property type="molecule type" value="Genomic_DNA"/>
</dbReference>
<dbReference type="InterPro" id="IPR001633">
    <property type="entry name" value="EAL_dom"/>
</dbReference>
<reference evidence="2 3" key="1">
    <citation type="submission" date="2017-04" db="EMBL/GenBank/DDBJ databases">
        <title>Comparative genome analysis of Subtercola boreus.</title>
        <authorList>
            <person name="Cho Y.-J."/>
            <person name="Cho A."/>
            <person name="Kim O.-S."/>
            <person name="Lee J.-I."/>
        </authorList>
    </citation>
    <scope>NUCLEOTIDE SEQUENCE [LARGE SCALE GENOMIC DNA]</scope>
    <source>
        <strain evidence="2 3">P28004</strain>
    </source>
</reference>
<dbReference type="Gene3D" id="3.20.20.450">
    <property type="entry name" value="EAL domain"/>
    <property type="match status" value="1"/>
</dbReference>
<dbReference type="Pfam" id="PF10069">
    <property type="entry name" value="DICT"/>
    <property type="match status" value="1"/>
</dbReference>
<dbReference type="AlphaFoldDB" id="A0A3E0W892"/>
<dbReference type="InterPro" id="IPR035919">
    <property type="entry name" value="EAL_sf"/>
</dbReference>
<sequence length="220" mass="24343">MPVTTYTEHFQTTVLAEGVETERDLVKAQALGATLGQGWFFGRPDPVPHGMPVQPGFARPSREPALTTPFLVAAAEQPTTQSDKPLLIEMSKFLEACALECDETTLVFSTFQENANFNARMLGRYRVLADRASLVAAYLQEGVEQKVGLADIPKLRIVTFAEDDDLAAEWSVIVLSSRYCAMLCAREVIDQPIPGRRFEFILTHDRGLVTRAAITLANRL</sequence>
<dbReference type="InterPro" id="IPR019278">
    <property type="entry name" value="DICT_dom"/>
</dbReference>
<gene>
    <name evidence="2" type="ORF">B7R25_15865</name>
</gene>
<accession>A0A3E0W892</accession>
<feature type="domain" description="EAL" evidence="1">
    <location>
        <begin position="1"/>
        <end position="58"/>
    </location>
</feature>
<protein>
    <recommendedName>
        <fullName evidence="1">EAL domain-containing protein</fullName>
    </recommendedName>
</protein>
<comment type="caution">
    <text evidence="2">The sequence shown here is derived from an EMBL/GenBank/DDBJ whole genome shotgun (WGS) entry which is preliminary data.</text>
</comment>
<dbReference type="SUPFAM" id="SSF141868">
    <property type="entry name" value="EAL domain-like"/>
    <property type="match status" value="1"/>
</dbReference>
<name>A0A3E0W892_9MICO</name>